<comment type="caution">
    <text evidence="2">The sequence shown here is derived from an EMBL/GenBank/DDBJ whole genome shotgun (WGS) entry which is preliminary data.</text>
</comment>
<dbReference type="EMBL" id="MU807643">
    <property type="protein sequence ID" value="KAJ3831261.1"/>
    <property type="molecule type" value="Genomic_DNA"/>
</dbReference>
<evidence type="ECO:0000313" key="3">
    <source>
        <dbReference type="Proteomes" id="UP001163846"/>
    </source>
</evidence>
<evidence type="ECO:0000256" key="1">
    <source>
        <dbReference type="SAM" id="MobiDB-lite"/>
    </source>
</evidence>
<reference evidence="2" key="1">
    <citation type="submission" date="2022-08" db="EMBL/GenBank/DDBJ databases">
        <authorList>
            <consortium name="DOE Joint Genome Institute"/>
            <person name="Min B."/>
            <person name="Riley R."/>
            <person name="Sierra-Patev S."/>
            <person name="Naranjo-Ortiz M."/>
            <person name="Looney B."/>
            <person name="Konkel Z."/>
            <person name="Slot J.C."/>
            <person name="Sakamoto Y."/>
            <person name="Steenwyk J.L."/>
            <person name="Rokas A."/>
            <person name="Carro J."/>
            <person name="Camarero S."/>
            <person name="Ferreira P."/>
            <person name="Molpeceres G."/>
            <person name="Ruiz-Duenas F.J."/>
            <person name="Serrano A."/>
            <person name="Henrissat B."/>
            <person name="Drula E."/>
            <person name="Hughes K.W."/>
            <person name="Mata J.L."/>
            <person name="Ishikawa N.K."/>
            <person name="Vargas-Isla R."/>
            <person name="Ushijima S."/>
            <person name="Smith C.A."/>
            <person name="Ahrendt S."/>
            <person name="Andreopoulos W."/>
            <person name="He G."/>
            <person name="Labutti K."/>
            <person name="Lipzen A."/>
            <person name="Ng V."/>
            <person name="Sandor L."/>
            <person name="Barry K."/>
            <person name="Martinez A.T."/>
            <person name="Xiao Y."/>
            <person name="Gibbons J.G."/>
            <person name="Terashima K."/>
            <person name="Hibbett D.S."/>
            <person name="Grigoriev I.V."/>
        </authorList>
    </citation>
    <scope>NUCLEOTIDE SEQUENCE</scope>
    <source>
        <strain evidence="2">TFB9207</strain>
    </source>
</reference>
<dbReference type="AlphaFoldDB" id="A0AA38NVD6"/>
<protein>
    <submittedName>
        <fullName evidence="2">Uncharacterized protein</fullName>
    </submittedName>
</protein>
<sequence>MASSSKASSSKKKIEPPPARMKKSYLFPADAVIRDSPEASPSLTSVQFNQDVRPAGGTFTTEGVLFLPATPTESTRFQRSWRNFPNSFPSAFELPRYMSPEAVDLSTTLFLDTSKLVPTTFYPRPLAISSLQMAVAHIIHKHASNTRNCALLLELLASDRLTASLDHYRSFWHRGQDCPLFAALFIALFCDYCENLLSADEYREYVYDETDRSGGGMSKRSRRQVKVRVACFTQTTSSSYILLGLLSRRLCYLNISVTLTSLAIPIPLDPSTKEGQLLITVCHKGPANLRLIHPFSHVALLPDPSGFMRPHRRSLTPDDEDTDSDHISAQPAKPATRHHPPPAAYSDIELEDEDEDEGRDLPAFEDPEPDELVIPKIRESIARAAKSKGRVINRPVPSEVPPALHVPAKRERVATPDDDVFVPEGPLVKKKRSQKAAGKSRAVSPSTSLVPDTAPGTQAPLRIQEGPPDYFENDDTRDPGLALSLVNPNFTIKTGFVSLLIPSTSSKRGARTSPLLRPPKFLIADELRDLGAFLTTAEVTFSLPALSRY</sequence>
<dbReference type="Proteomes" id="UP001163846">
    <property type="component" value="Unassembled WGS sequence"/>
</dbReference>
<evidence type="ECO:0000313" key="2">
    <source>
        <dbReference type="EMBL" id="KAJ3831261.1"/>
    </source>
</evidence>
<name>A0AA38NVD6_9AGAR</name>
<proteinExistence type="predicted"/>
<accession>A0AA38NVD6</accession>
<organism evidence="2 3">
    <name type="scientific">Lentinula raphanica</name>
    <dbReference type="NCBI Taxonomy" id="153919"/>
    <lineage>
        <taxon>Eukaryota</taxon>
        <taxon>Fungi</taxon>
        <taxon>Dikarya</taxon>
        <taxon>Basidiomycota</taxon>
        <taxon>Agaricomycotina</taxon>
        <taxon>Agaricomycetes</taxon>
        <taxon>Agaricomycetidae</taxon>
        <taxon>Agaricales</taxon>
        <taxon>Marasmiineae</taxon>
        <taxon>Omphalotaceae</taxon>
        <taxon>Lentinula</taxon>
    </lineage>
</organism>
<keyword evidence="3" id="KW-1185">Reference proteome</keyword>
<gene>
    <name evidence="2" type="ORF">F5878DRAFT_667748</name>
</gene>
<feature type="region of interest" description="Disordered" evidence="1">
    <location>
        <begin position="418"/>
        <end position="464"/>
    </location>
</feature>
<feature type="region of interest" description="Disordered" evidence="1">
    <location>
        <begin position="1"/>
        <end position="22"/>
    </location>
</feature>
<feature type="region of interest" description="Disordered" evidence="1">
    <location>
        <begin position="309"/>
        <end position="345"/>
    </location>
</feature>